<reference evidence="2 3" key="1">
    <citation type="submission" date="2020-05" db="EMBL/GenBank/DDBJ databases">
        <title>Complete genome sequence of of a novel Thermoleptolyngbya strain isolated from hot springs of Ganzi, Sichuan China.</title>
        <authorList>
            <person name="Tang J."/>
            <person name="Daroch M."/>
            <person name="Li L."/>
            <person name="Waleron K."/>
            <person name="Waleron M."/>
            <person name="Waleron M."/>
        </authorList>
    </citation>
    <scope>NUCLEOTIDE SEQUENCE [LARGE SCALE GENOMIC DNA]</scope>
    <source>
        <strain evidence="2 3">PKUAC-SCTA183</strain>
    </source>
</reference>
<organism evidence="2 3">
    <name type="scientific">Thermoleptolyngbya sichuanensis A183</name>
    <dbReference type="NCBI Taxonomy" id="2737172"/>
    <lineage>
        <taxon>Bacteria</taxon>
        <taxon>Bacillati</taxon>
        <taxon>Cyanobacteriota</taxon>
        <taxon>Cyanophyceae</taxon>
        <taxon>Oculatellales</taxon>
        <taxon>Oculatellaceae</taxon>
        <taxon>Thermoleptolyngbya</taxon>
        <taxon>Thermoleptolyngbya sichuanensis</taxon>
    </lineage>
</organism>
<dbReference type="KEGG" id="theu:HPC62_11770"/>
<keyword evidence="2" id="KW-0378">Hydrolase</keyword>
<feature type="domain" description="Putative restriction endonuclease" evidence="1">
    <location>
        <begin position="26"/>
        <end position="215"/>
    </location>
</feature>
<dbReference type="RefSeq" id="WP_172355877.1">
    <property type="nucleotide sequence ID" value="NZ_CP053661.1"/>
</dbReference>
<dbReference type="PANTHER" id="PTHR33352">
    <property type="entry name" value="SLR1095 PROTEIN"/>
    <property type="match status" value="1"/>
</dbReference>
<evidence type="ECO:0000259" key="1">
    <source>
        <dbReference type="Pfam" id="PF05685"/>
    </source>
</evidence>
<dbReference type="Pfam" id="PF05685">
    <property type="entry name" value="Uma2"/>
    <property type="match status" value="1"/>
</dbReference>
<keyword evidence="3" id="KW-1185">Reference proteome</keyword>
<dbReference type="EMBL" id="CP053661">
    <property type="protein sequence ID" value="QKD82772.1"/>
    <property type="molecule type" value="Genomic_DNA"/>
</dbReference>
<proteinExistence type="predicted"/>
<dbReference type="GO" id="GO:0004519">
    <property type="term" value="F:endonuclease activity"/>
    <property type="evidence" value="ECO:0007669"/>
    <property type="project" value="UniProtKB-KW"/>
</dbReference>
<keyword evidence="2" id="KW-0255">Endonuclease</keyword>
<gene>
    <name evidence="2" type="ORF">HPC62_11770</name>
</gene>
<sequence length="294" mass="33826">MSFPTGHAVPQTEPPRPPCETLPTMYDLPSEVIGEPGLPDEFHDLQPQLLSRTLSLADYPRDQWFAGADLNLYYDVHHPLWYKRPDWFLAVGVPRLYAGQDFRRSYVTWQEGRNPHVAIELLSPGTEPEDLGRFYRAEDAIEAGVEAATSPSSQPYRDNSPPTKFQVYEQYLRVPHYLTYSRQTRQLRYFQWAGGRYREQPLNPTPPQVWLEDLQIGLGLWEGSFEGISSCWLRWCDADGDWYLTDTEREQQEKERAQAQLLQAARNLLATGMPPAQVAELLGLSTEQVNQLWG</sequence>
<evidence type="ECO:0000313" key="2">
    <source>
        <dbReference type="EMBL" id="QKD82772.1"/>
    </source>
</evidence>
<evidence type="ECO:0000313" key="3">
    <source>
        <dbReference type="Proteomes" id="UP000505210"/>
    </source>
</evidence>
<dbReference type="CDD" id="cd06260">
    <property type="entry name" value="DUF820-like"/>
    <property type="match status" value="1"/>
</dbReference>
<dbReference type="AlphaFoldDB" id="A0A6M8B9E7"/>
<dbReference type="PANTHER" id="PTHR33352:SF3">
    <property type="entry name" value="SLR1612 PROTEIN"/>
    <property type="match status" value="1"/>
</dbReference>
<dbReference type="Proteomes" id="UP000505210">
    <property type="component" value="Chromosome"/>
</dbReference>
<name>A0A6M8B9E7_9CYAN</name>
<dbReference type="InterPro" id="IPR008538">
    <property type="entry name" value="Uma2"/>
</dbReference>
<accession>A0A6M8B9E7</accession>
<protein>
    <submittedName>
        <fullName evidence="2">Uma2 family endonuclease</fullName>
    </submittedName>
</protein>
<keyword evidence="2" id="KW-0540">Nuclease</keyword>